<protein>
    <submittedName>
        <fullName evidence="1">Unannotated protein</fullName>
    </submittedName>
</protein>
<gene>
    <name evidence="1" type="ORF">UFOPK2399_00985</name>
</gene>
<organism evidence="1">
    <name type="scientific">freshwater metagenome</name>
    <dbReference type="NCBI Taxonomy" id="449393"/>
    <lineage>
        <taxon>unclassified sequences</taxon>
        <taxon>metagenomes</taxon>
        <taxon>ecological metagenomes</taxon>
    </lineage>
</organism>
<name>A0A6J6P990_9ZZZZ</name>
<dbReference type="EMBL" id="CAEZXP010000002">
    <property type="protein sequence ID" value="CAB4695357.1"/>
    <property type="molecule type" value="Genomic_DNA"/>
</dbReference>
<dbReference type="AlphaFoldDB" id="A0A6J6P990"/>
<accession>A0A6J6P990</accession>
<evidence type="ECO:0000313" key="1">
    <source>
        <dbReference type="EMBL" id="CAB4695357.1"/>
    </source>
</evidence>
<reference evidence="1" key="1">
    <citation type="submission" date="2020-05" db="EMBL/GenBank/DDBJ databases">
        <authorList>
            <person name="Chiriac C."/>
            <person name="Salcher M."/>
            <person name="Ghai R."/>
            <person name="Kavagutti S V."/>
        </authorList>
    </citation>
    <scope>NUCLEOTIDE SEQUENCE</scope>
</reference>
<sequence>MIEGILGMQRMRMYRRTLSVAATALLTMLALASPAAAKHTLVTVTSSSLRPHAGVAWKLNVTVKVEGRLYARAGYRPKLSIVNASGVPIETFSGTPIGPGRFRVDVLFPRSGTWRYVVADPISGEWWFNAVRVDQLAA</sequence>
<proteinExistence type="predicted"/>